<dbReference type="EMBL" id="JACHJV010000001">
    <property type="protein sequence ID" value="MBB4921317.1"/>
    <property type="molecule type" value="Genomic_DNA"/>
</dbReference>
<evidence type="ECO:0000259" key="1">
    <source>
        <dbReference type="PROSITE" id="PS50995"/>
    </source>
</evidence>
<dbReference type="GO" id="GO:0006950">
    <property type="term" value="P:response to stress"/>
    <property type="evidence" value="ECO:0007669"/>
    <property type="project" value="TreeGrafter"/>
</dbReference>
<evidence type="ECO:0000313" key="3">
    <source>
        <dbReference type="Proteomes" id="UP000540506"/>
    </source>
</evidence>
<dbReference type="PANTHER" id="PTHR33164">
    <property type="entry name" value="TRANSCRIPTIONAL REGULATOR, MARR FAMILY"/>
    <property type="match status" value="1"/>
</dbReference>
<dbReference type="SMART" id="SM00347">
    <property type="entry name" value="HTH_MARR"/>
    <property type="match status" value="1"/>
</dbReference>
<dbReference type="Pfam" id="PF12802">
    <property type="entry name" value="MarR_2"/>
    <property type="match status" value="1"/>
</dbReference>
<dbReference type="RefSeq" id="WP_221521436.1">
    <property type="nucleotide sequence ID" value="NZ_JACHJV010000001.1"/>
</dbReference>
<dbReference type="SUPFAM" id="SSF46785">
    <property type="entry name" value="Winged helix' DNA-binding domain"/>
    <property type="match status" value="1"/>
</dbReference>
<protein>
    <submittedName>
        <fullName evidence="2">DNA-binding MarR family transcriptional regulator</fullName>
    </submittedName>
</protein>
<dbReference type="InterPro" id="IPR036388">
    <property type="entry name" value="WH-like_DNA-bd_sf"/>
</dbReference>
<accession>A0A7W7QX08</accession>
<dbReference type="GO" id="GO:0003677">
    <property type="term" value="F:DNA binding"/>
    <property type="evidence" value="ECO:0007669"/>
    <property type="project" value="UniProtKB-KW"/>
</dbReference>
<dbReference type="PRINTS" id="PR00598">
    <property type="entry name" value="HTHMARR"/>
</dbReference>
<dbReference type="AlphaFoldDB" id="A0A7W7QX08"/>
<sequence length="171" mass="18695">MPDATDNWAATSELEAVLASVAYLLTRSQAHERQTARAGIKAARSDIYLLRALAEAEDASRVGDLAAWLMVEPSHVTRQIDRLQAQQLVERTPDALDRRARQVALTVEGQAVLNRLKQANIASLMNALDGIPEPDVATTVGVLRHLVERYARKVRDELHPEAAAADATPDT</sequence>
<dbReference type="PROSITE" id="PS50995">
    <property type="entry name" value="HTH_MARR_2"/>
    <property type="match status" value="1"/>
</dbReference>
<keyword evidence="3" id="KW-1185">Reference proteome</keyword>
<proteinExistence type="predicted"/>
<reference evidence="2 3" key="1">
    <citation type="submission" date="2020-08" db="EMBL/GenBank/DDBJ databases">
        <title>Sequencing the genomes of 1000 actinobacteria strains.</title>
        <authorList>
            <person name="Klenk H.-P."/>
        </authorList>
    </citation>
    <scope>NUCLEOTIDE SEQUENCE [LARGE SCALE GENOMIC DNA]</scope>
    <source>
        <strain evidence="2 3">DSM 41654</strain>
    </source>
</reference>
<evidence type="ECO:0000313" key="2">
    <source>
        <dbReference type="EMBL" id="MBB4921317.1"/>
    </source>
</evidence>
<organism evidence="2 3">
    <name type="scientific">Kitasatospora kifunensis</name>
    <name type="common">Streptomyces kifunensis</name>
    <dbReference type="NCBI Taxonomy" id="58351"/>
    <lineage>
        <taxon>Bacteria</taxon>
        <taxon>Bacillati</taxon>
        <taxon>Actinomycetota</taxon>
        <taxon>Actinomycetes</taxon>
        <taxon>Kitasatosporales</taxon>
        <taxon>Streptomycetaceae</taxon>
        <taxon>Kitasatospora</taxon>
    </lineage>
</organism>
<dbReference type="GO" id="GO:0003700">
    <property type="term" value="F:DNA-binding transcription factor activity"/>
    <property type="evidence" value="ECO:0007669"/>
    <property type="project" value="InterPro"/>
</dbReference>
<dbReference type="InterPro" id="IPR000835">
    <property type="entry name" value="HTH_MarR-typ"/>
</dbReference>
<keyword evidence="2" id="KW-0238">DNA-binding</keyword>
<dbReference type="PANTHER" id="PTHR33164:SF43">
    <property type="entry name" value="HTH-TYPE TRANSCRIPTIONAL REPRESSOR YETL"/>
    <property type="match status" value="1"/>
</dbReference>
<feature type="domain" description="HTH marR-type" evidence="1">
    <location>
        <begin position="11"/>
        <end position="148"/>
    </location>
</feature>
<name>A0A7W7QX08_KITKI</name>
<dbReference type="InterPro" id="IPR036390">
    <property type="entry name" value="WH_DNA-bd_sf"/>
</dbReference>
<dbReference type="InterPro" id="IPR039422">
    <property type="entry name" value="MarR/SlyA-like"/>
</dbReference>
<comment type="caution">
    <text evidence="2">The sequence shown here is derived from an EMBL/GenBank/DDBJ whole genome shotgun (WGS) entry which is preliminary data.</text>
</comment>
<gene>
    <name evidence="2" type="ORF">FHR34_000310</name>
</gene>
<dbReference type="Gene3D" id="1.10.10.10">
    <property type="entry name" value="Winged helix-like DNA-binding domain superfamily/Winged helix DNA-binding domain"/>
    <property type="match status" value="1"/>
</dbReference>
<dbReference type="Proteomes" id="UP000540506">
    <property type="component" value="Unassembled WGS sequence"/>
</dbReference>